<dbReference type="InterPro" id="IPR036736">
    <property type="entry name" value="ACP-like_sf"/>
</dbReference>
<dbReference type="Gene3D" id="3.30.559.30">
    <property type="entry name" value="Nonribosomal peptide synthetase, condensation domain"/>
    <property type="match status" value="8"/>
</dbReference>
<dbReference type="InterPro" id="IPR010071">
    <property type="entry name" value="AA_adenyl_dom"/>
</dbReference>
<organism evidence="6 7">
    <name type="scientific">Xenorhabdus khoisanae</name>
    <dbReference type="NCBI Taxonomy" id="880157"/>
    <lineage>
        <taxon>Bacteria</taxon>
        <taxon>Pseudomonadati</taxon>
        <taxon>Pseudomonadota</taxon>
        <taxon>Gammaproteobacteria</taxon>
        <taxon>Enterobacterales</taxon>
        <taxon>Morganellaceae</taxon>
        <taxon>Xenorhabdus</taxon>
    </lineage>
</organism>
<dbReference type="FunFam" id="3.30.559.10:FF:000012">
    <property type="entry name" value="Non-ribosomal peptide synthetase"/>
    <property type="match status" value="2"/>
</dbReference>
<reference evidence="6 7" key="1">
    <citation type="submission" date="2015-06" db="EMBL/GenBank/DDBJ databases">
        <title>Draft Whole-Genome Sequence of the Entomopathogenic Bacterium Xenorhabdus khoisanae.</title>
        <authorList>
            <person name="Naidoo S."/>
            <person name="Featherston J."/>
            <person name="Gray V.M."/>
        </authorList>
    </citation>
    <scope>NUCLEOTIDE SEQUENCE [LARGE SCALE GENOMIC DNA]</scope>
    <source>
        <strain evidence="6 7">MCB</strain>
    </source>
</reference>
<evidence type="ECO:0000313" key="6">
    <source>
        <dbReference type="EMBL" id="KMJ43727.1"/>
    </source>
</evidence>
<dbReference type="GO" id="GO:0005737">
    <property type="term" value="C:cytoplasm"/>
    <property type="evidence" value="ECO:0007669"/>
    <property type="project" value="TreeGrafter"/>
</dbReference>
<dbReference type="Proteomes" id="UP000036277">
    <property type="component" value="Unassembled WGS sequence"/>
</dbReference>
<evidence type="ECO:0000256" key="3">
    <source>
        <dbReference type="ARBA" id="ARBA00022450"/>
    </source>
</evidence>
<dbReference type="SUPFAM" id="SSF47336">
    <property type="entry name" value="ACP-like"/>
    <property type="match status" value="7"/>
</dbReference>
<dbReference type="Pfam" id="PF00668">
    <property type="entry name" value="Condensation"/>
    <property type="match status" value="7"/>
</dbReference>
<feature type="domain" description="Carrier" evidence="5">
    <location>
        <begin position="7208"/>
        <end position="7282"/>
    </location>
</feature>
<dbReference type="InterPro" id="IPR020806">
    <property type="entry name" value="PKS_PP-bd"/>
</dbReference>
<feature type="domain" description="Carrier" evidence="5">
    <location>
        <begin position="5079"/>
        <end position="5153"/>
    </location>
</feature>
<keyword evidence="4" id="KW-0597">Phosphoprotein</keyword>
<protein>
    <recommendedName>
        <fullName evidence="5">Carrier domain-containing protein</fullName>
    </recommendedName>
</protein>
<dbReference type="FunFam" id="1.10.1200.10:FF:000005">
    <property type="entry name" value="Nonribosomal peptide synthetase 1"/>
    <property type="match status" value="7"/>
</dbReference>
<dbReference type="GO" id="GO:0043041">
    <property type="term" value="P:amino acid activation for nonribosomal peptide biosynthetic process"/>
    <property type="evidence" value="ECO:0007669"/>
    <property type="project" value="TreeGrafter"/>
</dbReference>
<evidence type="ECO:0000256" key="2">
    <source>
        <dbReference type="ARBA" id="ARBA00006432"/>
    </source>
</evidence>
<proteinExistence type="inferred from homology"/>
<dbReference type="PANTHER" id="PTHR45527:SF1">
    <property type="entry name" value="FATTY ACID SYNTHASE"/>
    <property type="match status" value="1"/>
</dbReference>
<evidence type="ECO:0000259" key="5">
    <source>
        <dbReference type="PROSITE" id="PS50075"/>
    </source>
</evidence>
<sequence>MKDSIATAGNILNGEALSGINTLQSLTPSELFWYQRLAALQPIQLPFDIPHKIAEPRWAISRWQSPSPKNGQEEPWRILLQTFVIYLARLTQQSTFQIGWCVASNDNRTNMASVVPMDIEVVLDKPWHEVAHAVDDELVRLTQHQTFSYDLLSDSPLLHAIPELSTRHPWPIAVSVIQDDRQCDQKASGELLTLQINEQGGFRWIYDENRLSAEVIARMDEHLQMLLLSKGRGDGISIGQLNLLPEAERTLLLEIWNPVETRYPEALCVHQLFEQQVQKTPEAIALEYRGQHLSYAELNARANRLAHQLIEQGIEPEQRVAICVVRSPAMMVSLLAVLKAGGAYVPLDITYPVERLAYILNDSAPSVILADDTGQSILGDEILAELTVLDPTIQSDQPDSNPQVSALTPQHLAYVIYTSGSTGQPKGVMVEHQAIYQRTLGVNELYGVTAQDRVLQFAAFAFDVSVEECFSSLCHGATLVIRDDSWLESMTEFIALARENRITVMFLPTLFWSELAARDPGLALPDALRLIIIGSEAVQKKALQDWFPQESHRPRLLNAYGPTENTVTATCQEVFSSDDDRSIGRPLKNTRIYLLDKNGQPVPLGCTGEIYIGGVGVARGYLNQPVLSEERFISDPFSPVSGARMYRTGDVARYLPDGNLEFLGRNDQQVKIRGFRVELGEIETRLLEHPAVNQAAVLALDDGQSKRLVAYIVAETVAAEENQEWVKEWVNSLCTHLSALLPDYMVPAAFMRLDSFPQTPNGKLDRRALPAPDEEAFIRQAYEAPQGREETILAAVWGELLGIKQISRHDSFFALGGHSLLAMRMIECLRHQGLMLAASDLFRSPVLSDLVKTLGQHRAIEVPPNVITPATQQLTPAMLPLVDLTQADIDHIVEQVSGGVENIQDIYALSPLQDGILFHHLLAREGDPYLLTSQMAFADRSLLDRYLAAMQRIVERHDILRTAFIWQGVSVPVQVVCRHASLSVTELVLNPADGPVIDQLSQRFDPRYYRLDLSQPPLLHFVIAQETDGRWHLLQLLHHLIGDHTTLDVMHREVQAYLAGQEKNLSAPVPFRNLVAQARLGVSQEAHTRFFTELLAEVEEPTLPFGLTEVHHDGSQVTEFHQMLASELNDRLRSQARRLGVSLAALCHLAWAQVLSRTSGQEKVVFGTVLFGRMAAGEGADSGVGLFINTLPLRLDMDDTPVRNSVQATHRRLAGLLAHEHASLALAQQCSGVDRGTPLFSALLNYRHNAVSAMSEELISGIEFVSEQERTNYPFVLSVDDFGEALGLTVQVAQPVEPERVYGYMQQALESLVNALEHTPDMPVRVLDILPEAERTLLLTTWNTTETPYPESLCIHQLFEQQAEKTPQATALIAGDKTLSYRELNTRANQLARQLIGQGVCPGDHIVLLFERAIVLVVAQLAVLKAGAVYVPLDPSVPDERKNWLINDCSAKLLLTDTQTDIPADLVVPLFRLSDENKTAGEPTSEQKNSINLDLPRAGTELAYIMYTSGSTGTPKGVLVPHRAVVRLVINNGYSAIEPDDRVAFTANPAFDASTFEVWAPLLNGGALVVIDHAMLLTPVELVRALQNHRITVLWLTIGLFNRLAVELSPVLPQIKTLIFGGDIPDLPVIAQVLKHRPPQQLLQAYGPTEGTTFTTIYPVEALAQGMIRLPIGRPIANTRVYLLDSHGQPVPLGATGEIYVGGDGVACGYLNRPELTAERFLIDPFSDTPDARLYRTGDLARYLPDGNLEFLGRNDQQVKIRGFRIEPGEIEIRLAEHPAVRETAVLVLGDGGNKRLVAYVVADVDEELVNSLRTHLSADLPDYMVPAAFVRLDEFPLTPNGKLDRRALPAPDSEAFARQIYAAPQGETEMALAAIWSELLGIEPISRHDSFFALGGHSLLAVRMIERLRQQGVALTARDLFRSPVLSDLAQTLGQHQAIEIPPNVITPETQRLIPAMLPLVDLTQADIDHIVRQVPDGMANIQDIYALSPLQDGILFHHLLAHEGDPYLLTEQMAFADRSLLDRYLTAMQRIIERHDILRTAFIWQGVSVPVQVVWRQASLSVTELTLDPADGPVSRQLAERFNVSHYRLNLSAAPLLRFVVAQEADGRWIVLQLLHHLIGDHETVEVMHREVQAYLTGQEKNLAVPVPFRNLVAQVRLGVSQEAHTRFFTEMLAEVEEPTLPFGLTEVHRDGSQMTESHRMLAPELNDRLRSQARRFGVSLAALCHLAWAQVLSRTSGQEKVVFGTVLFGRMAAGEGAGSGMGLFINTLPLRLDMDDTPVQDSVQAAHRRLAGLLTHEHASLALAQQCSGVERGIPLFSALLNYRHNDRSNQLDETLEGIELLDGQERTNYPFVLSVEDFGEALGLTAQVVQPFEPARVCGYMQQALESLVDALEQAPETPVRQLEILPEAECTLLLRTWNATEAAYPEALCIHQLFEQQMEKTPQATALVYENQLLSYAELNARANRLAHQLIALGVEPEQRVAICVSRSPAMVVGLLAVLKTGGAYVPLDPAYPGERLAYNLRDAAPAIVLADNIGRTALDEQALAERQVLDPNTQFDQPDNNPQIPVLTSRHLAYVIYTSGSTGMPKGVMVEHRGLVNLIQDKITQFAIGADSRVLQFASLGFDASVWEIMMSLCSGATLDIPADSVRQNPIYLWHYLETQAITHACLTPALLHDGTDVPALTVKPTLILGGEAPSTALLQALCGRVTLFNAYGPTEITVCATTWRCPSDYTDTRVPIGRPTANTQVYLLDAHRQPVPLGAVGELYIGGVGVARGYLNRPELTAEHFLIDPFSDNPGACLYRTGDLARYRPDGNLEFLGRNDQQVKIRGFRIEPGEIEARLAEHPTVRESVVLAQGEGQDKRLVAYLVTETLVTETKAAETDEGLANSLRAHLSALLPDYMVPAAFVRLDALPLTPNGKLDRRALPAPDSEAFARQIYAAPQGETEMTLAAIWGELLGIEPISRHDNFFALGGHSLLAVRMIERLRQQGLALTARDLFRSPVLSDLAQMLGRHQAVEVPPNVITPETQQLTPEMLPLVDLTQADIDHIVRQVPGGVANIQDIYALSPLQDGILFHHLLAQDGDPYLLADQMAFADRSLLDRYLAAIQRVVDRHDILRTAFIWQGVSVPVQVVWRHAPLSVTELTLDPADGPVSRQLDERFNINQYRLDLSDAPLLRFVVAQEADGRWIVLQLQHHLIGDHETLEVMHREVLAYLTGQEENLPVPVPFRNLVAQVRLGVSQEAHTRFFTEMLAEVEEPTLPFGLAEVYHDGAQETESYRLLAPELNDRLRNQARQQGVSLAALCHLAWAQVLSRTSGQEKVVFGTVLFGRMTGGEGTEGGMGLFINTLPLRLDMDDTPVRDSVQAAHRRLAGLLAHEHASLALAQQCSGVERGTPLFSALLNYRHNSPSDPLDNTLDGFEFLEVQERTNYPFGLSVEDDGVTLGLTANVVQPFDPEQVCGYMQQALESLADALEHTPEMPVRALEILPAAERTLLLNIWNGTEAVYPEALCIHQLFEQQAQKTPEATALEYQGQRLSYAELNARANRLAHQLIESGVEPEQRVAICVTRSPIMVVSLLAVLKAGGAYVPLDITYPAERLAYILSDSAPAVILADDTGQSILGDEVLAELTILDPTMLPDQPDSNPQVLALTPQHLAYVIYTSGSTGQPKGVMVEHQAIYQRTLGVNELYGVTAQDRVLQFAAFAFDVSVEECFSALCHGATLVIRDDSWLASMPEFIALARESRITVMFLPTLFWSELAAREQGLALPDALRLIIIGSEAVQKKALQDWFAQKGYHPRLLNAYGPTENTVTATCQEVFSPGDDRSIGRPLRNTRLYLLDNNGQPVPLGCVGEIYIGGVGVARGYLNQPVLSEARFIPDPFSPVSGARMYRTGDVARYLPDGSLEFLGRNDQQVKIRGFRIEPGEIETRLLEHPAVHEAVVLALDDGQGKRLVAYVVAEADETLVNNLRTHLNAVLPDYMVPAAFVRLDSFPQTPNGKLDRRALPAPDSKAFARQTYEAPQGEIEIALAAIWREVLGIELISRHDNFFALGGHSLLAVRVMNRIAVLGGELPLSTLFNSPSLAAFAEKFHSRFDQQSALPPIMPVSREGILPLSFAQQRLWFLTQFEGVSETYHIPIVLRLRGQLDEEILTQALNALFARHEALRSVFVSVDGQPQAHLLAADHGLPLVQHDLREHPDAEAVLEQLCAEEISAPFELSRDPLIRAVLIRLADNEYQFLLTQHHIVSDGWSVNVLIDELNTLYSAFLAGQPDPLPPLAIQYPDYAVWQRQWLSAERIRVQSDYWRTTLADAPVLLDLPTDRPRPSEQSFAGQVLPVNLDTELTAALKRLSEQHGVTLFMTLFSAWAVVLSRLSGQEDVIIGTPSAGRSRQEVESLIGFFVNTLALRTGVSGELTVAELLAQVRQTALGAQAHQDLPFEQVVEIVQLSRRLSHTPLFQVMFSWENNEPTDWTLPGLTVSPADQDMEIVKFDLELDLFEENGKIAGDLSYSTALFNQTTMERHIDYLHTVLQAMVANAQQRIGEIDILTPAERRLLLETWNVTETPYPEALCIHQLFEQQAQKTPEVTALEYQGQCLSYAELNARANRLAHQLIELGVKPEQRAAICVTRSPIMVVSLLAVLKAGGAYVPLDITYPAERLAYILNDSTPSVILADDTGQSILDDEVLAELIVLDPTMQPDQPDSNPQVLALTPQHLAYVIYTSGSTGQPKGVMVEHQAIYQRTLGVNELYGVTAQDRVLQFAAFAFDVSVEECFSSLCHGATLVIRDDSWLASMPEFIALARKNRITVMFLPTLFWAELAAREQGLALPDALRLVIIGSEAVQKKALQDWFAQEGHRPRLLNAYGPTENTVTATCQEVLSPDDDRAIGRPLRNTRVYLLDSNGQPVPLGCVGEIYIGGVGVARGYLNQPSLSEARFILDPFSPISGARMYRTGDLARYLPDGSLEFLGRNDQQVKIRGFRIEPGEIETRLLEHPAVHEAVVLALDDGQGKRLVAYVVAEADETLVNNLRTHLSAVLPDYMVPAAFMRLDSFPQTPNGKLDRRALPAPDGDAFARQTYEAPRGEIEIALAAIWGELLGIEQISRHDNFFALGGHSLLAVRVMNRIAVLGGELPLSTLFNSPSLIALAEAVQARFDQQGSVLPPIMPVSHEGILPLSFAQQRLWFLAQFEGASETYHIPIALRLRGQLDIAVWQQALNALFARHEALRSVFIAVDGQPQVRLLAADQGLPLVQHDLREHPNAEAVLEQLCAEEMSAPFELSHDPLIRAVLIRLADNEYQFLLTQHHIVSDGWSVNVLIDELNTLYSAFLAGQPDPLPPLAIQYPDYAVWQRQWLSAERIQVQSDYWRTTLADAPVLLDLPTDRPRPSEQSFVGQILPINLDAELTAALKRLSAQHGVTLFMTLFSAWAVVLSRLSGQEDVIIGTPSSGRSRQEVESLIGFFVNTLALRTGVSGELMVAELLSQVRQTALAAQAHQDLPFEQVVEIAQPLRQLAHTPLFQVMFSWENNEHTDWTLPGLTVSPADQDMEIVKFDLELGLFEEGDRIAGALNYSTALFDQTTMERHIDYLHTVLQAMVANPQQRIGEIDILTPAERRLLLETWNATETPYPEMLCIHQLFEQQVQRAPNATALVCGAETLSYAELNRRSNRLAHELIAQGVIPEQCVALCVSRSASMMIGLLAILKAGGAYVPLDPAYSGERLSNILSDATPAIVVADAIGRTALGQDALKGLKVLEPDTDWAQPDSNPQVLSLNSGQLAYVIYTSGTTGMPKGVMVEHRGAINLAIDHIARLGVKPNSRVLQFASISFDASVADIVMAYGAGAALHILSDDVRYDRHALWNYLDEHRITHLTLPPAVLQNAHELPPLQTHLTLIFAGEALGSALLQSLAGRYNTFNIYGPTEATVAVMAWNCPPDYQGEEIPIGRPINNTRIYLLDAQGQPVPLGVEGELYIGGVGIARGYLNRPELSAERFLNDPFSAIPGARMYRTGDLARYLPDGNVVYIGRNDQQVKIRGFRIEPGEIEARLMEYPSVRESLVDTYSKEGDKRLVAYVVADKEEELAHHLRLHLSACLPEYMIPSAFVRLDAFPLTRNGKLDRRALPAPDGDAFARQAYETPQGEAEMALAAIWGELLGIEQVSRHDSFFALGGHSLLAVRMIERLRQLGLTLRVRDLFRSPVLSDLAQTLGGHQTIEIPPNVITPATKQLTPAMLPLVDLTQADIDLIVGQVPGGVANIQDIYALSPLQDGILFHHILSREGDTYLMSGQIVFADRLLLDRYLAAMRRVVERHDILRTAFVWQGVSVPVQVVWRHAPLPVTELTLDPTDGPVINQLSRRFDPGHYRLDLNQAPLLHFVVAQETDGRWFLLELQHHMIGDNETAEVMHREVQAYLTGQEASLAAPVPFRNLVAQVRLGVGQEAHTRFFTEMLAEVEEPTLPFGLAEVHLDGSQEMEFYRLLAPELNDRLRNQARRFGVSLAALCHLAWAQVLSRTSGQEKVVFGTVLFGRMTGGEGTDGGMGLFINTLPLRLDIDDTPVRDSVQAAHRRLAGLLAHEHASLALAQQCSGVERGTPLFSALLNYRHNSFSEPSDETLEGIEFLDGEGRTNYPFGLSVEDFGDALGLTASVVLPFDPERVCGYMQQALESLADALEHTPEMLVRALEILPEAERTLLLNIWNGTETAYPEALCIHQLFEQQAQKTPEATALEYQGQRLSYAELNARANRLAHQLIESGVEPEQRVAICVARSPAMVVALLAVLKAGGAYVPLDITYPAERLAYILSDSTPSVVVADRVGQSILGDEVLAELTVLDPTKQPEQPDSNPQVSALTPQHLAYVIYTSGSTGQPKGVMVEHQAIYQRTLGVNELYGVTAQDRVLQFAAFAFDVSVEECFSSLCSGATLVIRDDSWLASMPEFIALARKNRITVMFLPTLFWSELAAREQGLVLPDALRLIIIGSEAVQKKALQDWFAQEGHRPRLLDAYGPTENTVTATCQEILSPDDDRAIGRPLRNTRVYLLDSNGQPVPLGCVGEIYIGGVGVARGYLNQPTLSEARFIPDPFSPVSDARMYRTGDLARYQPDGNLEFLGRNDHQVKIRGFRIELGEIETRLLEHPAVHEAAVLALDDGQGKRLVAYVVAEADEALVNNLRTHLSAVLPDYMVPAAFVRLDSFPQTPNGKLDRRALPAPDGDAFVRQTYEAPQGEMEIALAAIWREVLGTEPISRHDNFFALGGHSLLAMRVMNGIAALGMELPLSELFSSPSLAALAERLHSRFDQQSTFDQQNTLPPIMPVSREEGLPLSFVQQRLWSLTQFEGVSERYHMPLVLHLRGQLDIAAWQQALNVLFARHEALRSVFVSVDGQPQVHLLASDRGLPLVHHDLRECPDAETALERLRTEEVSAPFDLSHGPLVRTMLIRLADNEYQFLLTQHHIISDGWSVKVLIDELNMLYTAFLAGQPDPLPALAIQYPDYAAWQRQWFSAERMQAQSDYWRTTLADVPALLDLPTDRPRPPEQSFVGQVLPINLDVELMAALKRLSAQHSVTLFMTLLSAWTVVLSRLSGQEDVIIGTPSSGRSRQEVEPLIGFFVNTLALRTRASGELTVAELLAQVRQTTLGAQAHQDLPFEQVVEIVQPSRRLDHTPLFQVMFAWQDYEDPDWTLPGLTVSSVIHDLNIINCDLEIEFFEENGAIVGAINYAPALFDQSTIERHIDCLLTVLQAMVVNPQQRIGEIDILTSAEQ</sequence>
<dbReference type="CDD" id="cd19544">
    <property type="entry name" value="E-C_NRPS"/>
    <property type="match status" value="4"/>
</dbReference>
<dbReference type="GO" id="GO:0031177">
    <property type="term" value="F:phosphopantetheine binding"/>
    <property type="evidence" value="ECO:0007669"/>
    <property type="project" value="InterPro"/>
</dbReference>
<dbReference type="InterPro" id="IPR020845">
    <property type="entry name" value="AMP-binding_CS"/>
</dbReference>
<dbReference type="Pfam" id="PF13193">
    <property type="entry name" value="AMP-binding_C"/>
    <property type="match status" value="7"/>
</dbReference>
<accession>A0A0J5FP32</accession>
<dbReference type="Pfam" id="PF00501">
    <property type="entry name" value="AMP-binding"/>
    <property type="match status" value="7"/>
</dbReference>
<dbReference type="EMBL" id="LFCV01000150">
    <property type="protein sequence ID" value="KMJ43727.1"/>
    <property type="molecule type" value="Genomic_DNA"/>
</dbReference>
<dbReference type="CDD" id="cd12117">
    <property type="entry name" value="A_NRPS_Srf_like"/>
    <property type="match status" value="1"/>
</dbReference>
<dbReference type="GO" id="GO:0003824">
    <property type="term" value="F:catalytic activity"/>
    <property type="evidence" value="ECO:0007669"/>
    <property type="project" value="InterPro"/>
</dbReference>
<dbReference type="SUPFAM" id="SSF56801">
    <property type="entry name" value="Acetyl-CoA synthetase-like"/>
    <property type="match status" value="7"/>
</dbReference>
<evidence type="ECO:0000313" key="7">
    <source>
        <dbReference type="Proteomes" id="UP000036277"/>
    </source>
</evidence>
<dbReference type="Gene3D" id="2.30.38.10">
    <property type="entry name" value="Luciferase, Domain 3"/>
    <property type="match status" value="7"/>
</dbReference>
<evidence type="ECO:0000256" key="4">
    <source>
        <dbReference type="ARBA" id="ARBA00022553"/>
    </source>
</evidence>
<dbReference type="SUPFAM" id="SSF52777">
    <property type="entry name" value="CoA-dependent acyltransferases"/>
    <property type="match status" value="15"/>
</dbReference>
<evidence type="ECO:0000256" key="1">
    <source>
        <dbReference type="ARBA" id="ARBA00001957"/>
    </source>
</evidence>
<dbReference type="NCBIfam" id="NF004282">
    <property type="entry name" value="PRK05691.1"/>
    <property type="match status" value="12"/>
</dbReference>
<dbReference type="InterPro" id="IPR006162">
    <property type="entry name" value="Ppantetheine_attach_site"/>
</dbReference>
<dbReference type="PROSITE" id="PS50075">
    <property type="entry name" value="CARRIER"/>
    <property type="match status" value="7"/>
</dbReference>
<dbReference type="InterPro" id="IPR023213">
    <property type="entry name" value="CAT-like_dom_sf"/>
</dbReference>
<dbReference type="PANTHER" id="PTHR45527">
    <property type="entry name" value="NONRIBOSOMAL PEPTIDE SYNTHETASE"/>
    <property type="match status" value="1"/>
</dbReference>
<gene>
    <name evidence="6" type="ORF">AB204_18165</name>
</gene>
<dbReference type="Gene3D" id="3.30.559.10">
    <property type="entry name" value="Chloramphenicol acetyltransferase-like domain"/>
    <property type="match status" value="7"/>
</dbReference>
<keyword evidence="3" id="KW-0596">Phosphopantetheine</keyword>
<feature type="domain" description="Carrier" evidence="5">
    <location>
        <begin position="784"/>
        <end position="858"/>
    </location>
</feature>
<dbReference type="InterPro" id="IPR045851">
    <property type="entry name" value="AMP-bd_C_sf"/>
</dbReference>
<dbReference type="SMART" id="SM00823">
    <property type="entry name" value="PKS_PP"/>
    <property type="match status" value="7"/>
</dbReference>
<feature type="domain" description="Carrier" evidence="5">
    <location>
        <begin position="1864"/>
        <end position="1938"/>
    </location>
</feature>
<dbReference type="NCBIfam" id="NF003417">
    <property type="entry name" value="PRK04813.1"/>
    <property type="match status" value="7"/>
</dbReference>
<dbReference type="GO" id="GO:0044550">
    <property type="term" value="P:secondary metabolite biosynthetic process"/>
    <property type="evidence" value="ECO:0007669"/>
    <property type="project" value="UniProtKB-ARBA"/>
</dbReference>
<dbReference type="FunFam" id="3.30.300.30:FF:000010">
    <property type="entry name" value="Enterobactin synthetase component F"/>
    <property type="match status" value="7"/>
</dbReference>
<dbReference type="InterPro" id="IPR000873">
    <property type="entry name" value="AMP-dep_synth/lig_dom"/>
</dbReference>
<feature type="domain" description="Carrier" evidence="5">
    <location>
        <begin position="6131"/>
        <end position="6205"/>
    </location>
</feature>
<name>A0A0J5FP32_9GAMM</name>
<dbReference type="STRING" id="880157.AB204_18165"/>
<dbReference type="RefSeq" id="WP_047964781.1">
    <property type="nucleotide sequence ID" value="NZ_CAWMBG010000150.1"/>
</dbReference>
<keyword evidence="7" id="KW-1185">Reference proteome</keyword>
<comment type="similarity">
    <text evidence="2">Belongs to the ATP-dependent AMP-binding enzyme family.</text>
</comment>
<dbReference type="PROSITE" id="PS00012">
    <property type="entry name" value="PHOSPHOPANTETHEINE"/>
    <property type="match status" value="4"/>
</dbReference>
<dbReference type="OrthoDB" id="9757559at2"/>
<feature type="domain" description="Carrier" evidence="5">
    <location>
        <begin position="2945"/>
        <end position="3019"/>
    </location>
</feature>
<dbReference type="Gene3D" id="3.30.300.30">
    <property type="match status" value="7"/>
</dbReference>
<comment type="cofactor">
    <cofactor evidence="1">
        <name>pantetheine 4'-phosphate</name>
        <dbReference type="ChEBI" id="CHEBI:47942"/>
    </cofactor>
</comment>
<comment type="caution">
    <text evidence="6">The sequence shown here is derived from an EMBL/GenBank/DDBJ whole genome shotgun (WGS) entry which is preliminary data.</text>
</comment>
<dbReference type="FunFam" id="2.30.38.10:FF:000001">
    <property type="entry name" value="Non-ribosomal peptide synthetase PvdI"/>
    <property type="match status" value="7"/>
</dbReference>
<dbReference type="Gene3D" id="1.10.1200.10">
    <property type="entry name" value="ACP-like"/>
    <property type="match status" value="7"/>
</dbReference>
<dbReference type="CDD" id="cd05930">
    <property type="entry name" value="A_NRPS"/>
    <property type="match status" value="6"/>
</dbReference>
<dbReference type="Gene3D" id="3.40.50.980">
    <property type="match status" value="14"/>
</dbReference>
<dbReference type="FunFam" id="3.40.50.12780:FF:000012">
    <property type="entry name" value="Non-ribosomal peptide synthetase"/>
    <property type="match status" value="7"/>
</dbReference>
<dbReference type="InterPro" id="IPR001242">
    <property type="entry name" value="Condensation_dom"/>
</dbReference>
<dbReference type="CDD" id="cd19531">
    <property type="entry name" value="LCL_NRPS-like"/>
    <property type="match status" value="3"/>
</dbReference>
<dbReference type="PATRIC" id="fig|880157.4.peg.3901"/>
<feature type="domain" description="Carrier" evidence="5">
    <location>
        <begin position="4022"/>
        <end position="4096"/>
    </location>
</feature>
<dbReference type="Pfam" id="PF00550">
    <property type="entry name" value="PP-binding"/>
    <property type="match status" value="7"/>
</dbReference>
<dbReference type="InterPro" id="IPR009081">
    <property type="entry name" value="PP-bd_ACP"/>
</dbReference>
<dbReference type="PROSITE" id="PS00455">
    <property type="entry name" value="AMP_BINDING"/>
    <property type="match status" value="7"/>
</dbReference>
<dbReference type="InterPro" id="IPR025110">
    <property type="entry name" value="AMP-bd_C"/>
</dbReference>
<dbReference type="FunFam" id="3.30.559.30:FF:000001">
    <property type="entry name" value="Non-ribosomal peptide synthetase"/>
    <property type="match status" value="1"/>
</dbReference>
<dbReference type="FunFam" id="3.40.50.980:FF:000001">
    <property type="entry name" value="Non-ribosomal peptide synthetase"/>
    <property type="match status" value="7"/>
</dbReference>
<dbReference type="NCBIfam" id="TIGR01733">
    <property type="entry name" value="AA-adenyl-dom"/>
    <property type="match status" value="7"/>
</dbReference>